<dbReference type="PANTHER" id="PTHR28422">
    <property type="entry name" value="SIMILAR TO HUMAN CHROMOSOME 15 OPEN READING FRAME 39"/>
    <property type="match status" value="1"/>
</dbReference>
<reference evidence="2" key="1">
    <citation type="submission" date="2025-08" db="UniProtKB">
        <authorList>
            <consortium name="Ensembl"/>
        </authorList>
    </citation>
    <scope>IDENTIFICATION</scope>
</reference>
<feature type="compositionally biased region" description="Basic and acidic residues" evidence="1">
    <location>
        <begin position="390"/>
        <end position="403"/>
    </location>
</feature>
<feature type="region of interest" description="Disordered" evidence="1">
    <location>
        <begin position="371"/>
        <end position="410"/>
    </location>
</feature>
<feature type="region of interest" description="Disordered" evidence="1">
    <location>
        <begin position="272"/>
        <end position="291"/>
    </location>
</feature>
<organism evidence="2 3">
    <name type="scientific">Periophthalmus magnuspinnatus</name>
    <dbReference type="NCBI Taxonomy" id="409849"/>
    <lineage>
        <taxon>Eukaryota</taxon>
        <taxon>Metazoa</taxon>
        <taxon>Chordata</taxon>
        <taxon>Craniata</taxon>
        <taxon>Vertebrata</taxon>
        <taxon>Euteleostomi</taxon>
        <taxon>Actinopterygii</taxon>
        <taxon>Neopterygii</taxon>
        <taxon>Teleostei</taxon>
        <taxon>Neoteleostei</taxon>
        <taxon>Acanthomorphata</taxon>
        <taxon>Gobiaria</taxon>
        <taxon>Gobiiformes</taxon>
        <taxon>Gobioidei</taxon>
        <taxon>Gobiidae</taxon>
        <taxon>Oxudercinae</taxon>
        <taxon>Periophthalmus</taxon>
    </lineage>
</organism>
<dbReference type="InterPro" id="IPR037656">
    <property type="entry name" value="DUF5525"/>
</dbReference>
<accession>A0A3B3Z9S9</accession>
<feature type="region of interest" description="Disordered" evidence="1">
    <location>
        <begin position="222"/>
        <end position="243"/>
    </location>
</feature>
<protein>
    <submittedName>
        <fullName evidence="2">Uncharacterized protein</fullName>
    </submittedName>
</protein>
<evidence type="ECO:0000313" key="3">
    <source>
        <dbReference type="Proteomes" id="UP000261520"/>
    </source>
</evidence>
<feature type="compositionally biased region" description="Basic and acidic residues" evidence="1">
    <location>
        <begin position="222"/>
        <end position="239"/>
    </location>
</feature>
<dbReference type="Proteomes" id="UP000261520">
    <property type="component" value="Unplaced"/>
</dbReference>
<keyword evidence="3" id="KW-1185">Reference proteome</keyword>
<dbReference type="AlphaFoldDB" id="A0A3B3Z9S9"/>
<evidence type="ECO:0000313" key="2">
    <source>
        <dbReference type="Ensembl" id="ENSPMGP00000001156.1"/>
    </source>
</evidence>
<dbReference type="Ensembl" id="ENSPMGT00000001222.1">
    <property type="protein sequence ID" value="ENSPMGP00000001156.1"/>
    <property type="gene ID" value="ENSPMGG00000001044.1"/>
</dbReference>
<proteinExistence type="predicted"/>
<dbReference type="PANTHER" id="PTHR28422:SF1">
    <property type="entry name" value="SIMILAR TO HUMAN CHROMOSOME 15 OPEN READING FRAME 39"/>
    <property type="match status" value="1"/>
</dbReference>
<reference evidence="2" key="2">
    <citation type="submission" date="2025-09" db="UniProtKB">
        <authorList>
            <consortium name="Ensembl"/>
        </authorList>
    </citation>
    <scope>IDENTIFICATION</scope>
</reference>
<feature type="region of interest" description="Disordered" evidence="1">
    <location>
        <begin position="479"/>
        <end position="508"/>
    </location>
</feature>
<sequence>MPNPTFLHGSEYPGYFIPRLSLNTRSIHGHRHPRTAPHDFTNPSPKHVHRPVATLASGYRDKCAQHTEPPSSSVCVEQTSPTTCIRTCTAATSAQAQNKYGPPKNTVYMSPLGERIHRAPPPPLPPTQPPAHSDLGVHPSRYHAYHVRPQPNQLTIPPLPHAILSKKTNAQKILYCPPLQNPSTPQLAHTHEHTGPVKRALPVSSISITEDDDDDDVFVVEPDLKRQKPDLGNSKDKSADISSPMPVINNVFSLAPYQTYLQMSRLLLGSLRQGPAHPSSNQSRAQRSNEDVKPQFLLSKAVNMSRTKTLHRYKEHTGLCEDKKSDTRVTKKEENPVQQMGFSNNVKLTKHPSEVKIKQECSYELIHMSPAAPEPAPLHHTKVKQNQPDTETKQISKHEKDEPIDPNSCSEISECHKQLNIIKKEPEDMDLPERADMKEPEDMALPERADMKEPEDMDLPERADMLEIKKCELDFGQREDENKRSGGEFGQKLFGKERTPTCSSPPLSAPPIPVPSPSFPERVGFLNIPPHHLKLSTYNIIAPDIHFPRVVQKPVSSPEPQNTQPPLASAPLQMPARKHFFELHQSLVKLISKSVAAASEDTLRSWLSQMELSHVPASKNQKVRCLFGAKGRNACLNEEMKSSLQDIYQRLNEYSQDHCPFPFVMRTGAIFLPMLVVKEVLFPSVHGGLIDQTSASGTLSHSLSLNSASSAALPPSPCAAAVKGSPDSASCDSAGLHFNISAVLFLSLLQIVTN</sequence>
<dbReference type="Pfam" id="PF17663">
    <property type="entry name" value="DUF5525"/>
    <property type="match status" value="1"/>
</dbReference>
<evidence type="ECO:0000256" key="1">
    <source>
        <dbReference type="SAM" id="MobiDB-lite"/>
    </source>
</evidence>
<name>A0A3B3Z9S9_9GOBI</name>